<dbReference type="AlphaFoldDB" id="A0A090I5E8"/>
<proteinExistence type="predicted"/>
<feature type="transmembrane region" description="Helical" evidence="1">
    <location>
        <begin position="140"/>
        <end position="160"/>
    </location>
</feature>
<dbReference type="PIRSF" id="PIRSF037409">
    <property type="entry name" value="UCP037409_transporter"/>
    <property type="match status" value="1"/>
</dbReference>
<name>A0A090I5E8_METFO</name>
<evidence type="ECO:0000256" key="1">
    <source>
        <dbReference type="SAM" id="Phobius"/>
    </source>
</evidence>
<accession>A0A090I5E8</accession>
<organism evidence="2">
    <name type="scientific">Methanobacterium formicicum</name>
    <dbReference type="NCBI Taxonomy" id="2162"/>
    <lineage>
        <taxon>Archaea</taxon>
        <taxon>Methanobacteriati</taxon>
        <taxon>Methanobacteriota</taxon>
        <taxon>Methanomada group</taxon>
        <taxon>Methanobacteria</taxon>
        <taxon>Methanobacteriales</taxon>
        <taxon>Methanobacteriaceae</taxon>
        <taxon>Methanobacterium</taxon>
    </lineage>
</organism>
<gene>
    <name evidence="2" type="ORF">DSM1535_2345</name>
</gene>
<evidence type="ECO:0000313" key="2">
    <source>
        <dbReference type="EMBL" id="CEA14738.1"/>
    </source>
</evidence>
<keyword evidence="1" id="KW-0812">Transmembrane</keyword>
<dbReference type="PATRIC" id="fig|2162.9.peg.2421"/>
<dbReference type="KEGG" id="mfi:DSM1535_2345"/>
<keyword evidence="1" id="KW-1133">Transmembrane helix</keyword>
<feature type="transmembrane region" description="Helical" evidence="1">
    <location>
        <begin position="66"/>
        <end position="87"/>
    </location>
</feature>
<feature type="transmembrane region" description="Helical" evidence="1">
    <location>
        <begin position="208"/>
        <end position="229"/>
    </location>
</feature>
<dbReference type="EMBL" id="LN515531">
    <property type="protein sequence ID" value="CEA14738.1"/>
    <property type="molecule type" value="Genomic_DNA"/>
</dbReference>
<dbReference type="InterPro" id="IPR017199">
    <property type="entry name" value="UCP037409_transporter"/>
</dbReference>
<feature type="transmembrane region" description="Helical" evidence="1">
    <location>
        <begin position="167"/>
        <end position="188"/>
    </location>
</feature>
<protein>
    <recommendedName>
        <fullName evidence="3">Transporter</fullName>
    </recommendedName>
</protein>
<sequence length="245" mass="26247">MIKMMDLLWQLGILSVVMVFGIKIGLAMGFAGLSRKLTAAIILGYGGGILLLTYIAGSFVEQLQGFIYAYSSVLGIAMAAVILYAGFHTLKEWKIHSKDSITATCMAMIAPCPCCFGAAVAAIIIAAPMIGASAFVVGEYAAVFLMITMTVCYLISGLIGRALNKPYPVLLGNFMLFAGFYFLTSAIVIPNISTVLTQQMSPVEIPDIWTFAYAVITILVLTVAGYYLARRQSPFLGQTSGSNQE</sequence>
<keyword evidence="1" id="KW-0472">Membrane</keyword>
<reference evidence="2" key="1">
    <citation type="submission" date="2014-08" db="EMBL/GenBank/DDBJ databases">
        <authorList>
            <person name="Wibberg D."/>
        </authorList>
    </citation>
    <scope>NUCLEOTIDE SEQUENCE</scope>
</reference>
<dbReference type="Pfam" id="PF09930">
    <property type="entry name" value="DUF2162"/>
    <property type="match status" value="1"/>
</dbReference>
<feature type="transmembrane region" description="Helical" evidence="1">
    <location>
        <begin position="108"/>
        <end position="134"/>
    </location>
</feature>
<feature type="transmembrane region" description="Helical" evidence="1">
    <location>
        <begin position="40"/>
        <end position="60"/>
    </location>
</feature>
<feature type="transmembrane region" description="Helical" evidence="1">
    <location>
        <begin position="12"/>
        <end position="33"/>
    </location>
</feature>
<evidence type="ECO:0008006" key="3">
    <source>
        <dbReference type="Google" id="ProtNLM"/>
    </source>
</evidence>